<evidence type="ECO:0000313" key="2">
    <source>
        <dbReference type="EMBL" id="QQT55959.1"/>
    </source>
</evidence>
<feature type="domain" description="Inner membrane protein YgaP-like transmembrane" evidence="1">
    <location>
        <begin position="22"/>
        <end position="81"/>
    </location>
</feature>
<evidence type="ECO:0000313" key="6">
    <source>
        <dbReference type="Proteomes" id="UP000432350"/>
    </source>
</evidence>
<dbReference type="EMBL" id="CP068224">
    <property type="protein sequence ID" value="QQT55959.1"/>
    <property type="molecule type" value="Genomic_DNA"/>
</dbReference>
<evidence type="ECO:0000259" key="1">
    <source>
        <dbReference type="Pfam" id="PF11127"/>
    </source>
</evidence>
<dbReference type="RefSeq" id="WP_046676248.1">
    <property type="nucleotide sequence ID" value="NZ_CP068086.1"/>
</dbReference>
<dbReference type="EMBL" id="UAUU01000008">
    <property type="protein sequence ID" value="SPZ85787.1"/>
    <property type="molecule type" value="Genomic_DNA"/>
</dbReference>
<reference evidence="2 7" key="3">
    <citation type="submission" date="2021-01" db="EMBL/GenBank/DDBJ databases">
        <title>FDA dAtabase for Regulatory Grade micrObial Sequences (FDA-ARGOS): Supporting development and validation of Infectious Disease Dx tests.</title>
        <authorList>
            <person name="Sproer C."/>
            <person name="Gronow S."/>
            <person name="Severitt S."/>
            <person name="Schroder I."/>
            <person name="Tallon L."/>
            <person name="Sadzewicz L."/>
            <person name="Zhao X."/>
            <person name="Boylan J."/>
            <person name="Ott S."/>
            <person name="Bowen H."/>
            <person name="Vavikolanu K."/>
            <person name="Mehta A."/>
            <person name="Aluvathingal J."/>
            <person name="Nadendla S."/>
            <person name="Lowell S."/>
            <person name="Myers T."/>
            <person name="Yan Y."/>
            <person name="Sichtig H."/>
        </authorList>
    </citation>
    <scope>NUCLEOTIDE SEQUENCE [LARGE SCALE GENOMIC DNA]</scope>
    <source>
        <strain evidence="2 7">FDAARGOS_1141</strain>
    </source>
</reference>
<dbReference type="InterPro" id="IPR021309">
    <property type="entry name" value="YgaP-like_TM"/>
</dbReference>
<reference evidence="3 5" key="1">
    <citation type="submission" date="2018-06" db="EMBL/GenBank/DDBJ databases">
        <authorList>
            <consortium name="Pathogen Informatics"/>
            <person name="Doyle S."/>
        </authorList>
    </citation>
    <scope>NUCLEOTIDE SEQUENCE [LARGE SCALE GENOMIC DNA]</scope>
    <source>
        <strain evidence="3 5">NCTC11343</strain>
    </source>
</reference>
<accession>A0A654DH54</accession>
<evidence type="ECO:0000313" key="7">
    <source>
        <dbReference type="Proteomes" id="UP000595498"/>
    </source>
</evidence>
<dbReference type="EMBL" id="CABWMV010000025">
    <property type="protein sequence ID" value="VXD04946.1"/>
    <property type="molecule type" value="Genomic_DNA"/>
</dbReference>
<dbReference type="Proteomes" id="UP000432350">
    <property type="component" value="Unassembled WGS sequence"/>
</dbReference>
<sequence length="98" mass="10783">MSNLLNFAFDKIKTKIEDDCIEENIGTSERVLSVIAGGFILGLGVKKLFKSPLTGLSGLTLGGALIYRGVTGHCDVKKVLEDKDIKKVEVIEHRYFVK</sequence>
<name>A0A2X2IU50_SPHMU</name>
<dbReference type="Pfam" id="PF11127">
    <property type="entry name" value="YgaP-like_TM"/>
    <property type="match status" value="1"/>
</dbReference>
<dbReference type="Proteomes" id="UP000251241">
    <property type="component" value="Unassembled WGS sequence"/>
</dbReference>
<keyword evidence="7" id="KW-1185">Reference proteome</keyword>
<protein>
    <submittedName>
        <fullName evidence="2">DUF2892 domain-containing protein</fullName>
    </submittedName>
    <submittedName>
        <fullName evidence="3">Protein of uncharacterized function (DUF2892)</fullName>
    </submittedName>
</protein>
<accession>A0A2X2IU50</accession>
<evidence type="ECO:0000313" key="5">
    <source>
        <dbReference type="Proteomes" id="UP000251241"/>
    </source>
</evidence>
<reference evidence="4 6" key="2">
    <citation type="submission" date="2019-10" db="EMBL/GenBank/DDBJ databases">
        <authorList>
            <person name="Karimi E."/>
        </authorList>
    </citation>
    <scope>NUCLEOTIDE SEQUENCE [LARGE SCALE GENOMIC DNA]</scope>
    <source>
        <strain evidence="4">Sphingobacterium sp. 8BC</strain>
    </source>
</reference>
<organism evidence="3 5">
    <name type="scientific">Sphingobacterium multivorum</name>
    <dbReference type="NCBI Taxonomy" id="28454"/>
    <lineage>
        <taxon>Bacteria</taxon>
        <taxon>Pseudomonadati</taxon>
        <taxon>Bacteroidota</taxon>
        <taxon>Sphingobacteriia</taxon>
        <taxon>Sphingobacteriales</taxon>
        <taxon>Sphingobacteriaceae</taxon>
        <taxon>Sphingobacterium</taxon>
    </lineage>
</organism>
<dbReference type="Proteomes" id="UP000595498">
    <property type="component" value="Chromosome"/>
</dbReference>
<evidence type="ECO:0000313" key="4">
    <source>
        <dbReference type="EMBL" id="VXD04946.1"/>
    </source>
</evidence>
<gene>
    <name evidence="2" type="ORF">I6I98_12140</name>
    <name evidence="3" type="ORF">NCTC11343_02351</name>
    <name evidence="4" type="ORF">SPHINGO8BC_60361</name>
</gene>
<dbReference type="AlphaFoldDB" id="A0A2X2IU50"/>
<evidence type="ECO:0000313" key="3">
    <source>
        <dbReference type="EMBL" id="SPZ85787.1"/>
    </source>
</evidence>
<dbReference type="GeneID" id="88830835"/>
<proteinExistence type="predicted"/>